<evidence type="ECO:0000313" key="3">
    <source>
        <dbReference type="Proteomes" id="UP000193498"/>
    </source>
</evidence>
<evidence type="ECO:0008006" key="4">
    <source>
        <dbReference type="Google" id="ProtNLM"/>
    </source>
</evidence>
<feature type="region of interest" description="Disordered" evidence="1">
    <location>
        <begin position="154"/>
        <end position="179"/>
    </location>
</feature>
<sequence length="240" mass="27785">MTDVTVNLIDGVWSRKFGSDVGQMVPLAQFIMETAKRSKVTLGVWSLGLLYLLKLQPKDACFEKESFMDFARCGRRMFMASLIAASKFTQDKNYKNRTWASIMGVSVEEVNCIELTFLKLVDYQLLVPETIFLRWEEFLKNQIRTHRSKTEPIATKTEQKPSHPHRFSPYQVRTSPPPIRNHKHLEKHTQRHENKVFAEKSKSQCSLSYLLNSPPKEIHFSPEISNTRATALHNNVYLTP</sequence>
<dbReference type="Pfam" id="PF08613">
    <property type="entry name" value="Cyclin"/>
    <property type="match status" value="1"/>
</dbReference>
<dbReference type="GO" id="GO:0019901">
    <property type="term" value="F:protein kinase binding"/>
    <property type="evidence" value="ECO:0007669"/>
    <property type="project" value="InterPro"/>
</dbReference>
<dbReference type="Gene3D" id="1.10.472.10">
    <property type="entry name" value="Cyclin-like"/>
    <property type="match status" value="1"/>
</dbReference>
<dbReference type="GO" id="GO:0000307">
    <property type="term" value="C:cyclin-dependent protein kinase holoenzyme complex"/>
    <property type="evidence" value="ECO:0007669"/>
    <property type="project" value="TreeGrafter"/>
</dbReference>
<dbReference type="GO" id="GO:0005634">
    <property type="term" value="C:nucleus"/>
    <property type="evidence" value="ECO:0007669"/>
    <property type="project" value="TreeGrafter"/>
</dbReference>
<dbReference type="GO" id="GO:0016538">
    <property type="term" value="F:cyclin-dependent protein serine/threonine kinase regulator activity"/>
    <property type="evidence" value="ECO:0007669"/>
    <property type="project" value="TreeGrafter"/>
</dbReference>
<dbReference type="InterPro" id="IPR013922">
    <property type="entry name" value="Cyclin_PHO80-like"/>
</dbReference>
<comment type="caution">
    <text evidence="2">The sequence shown here is derived from an EMBL/GenBank/DDBJ whole genome shotgun (WGS) entry which is preliminary data.</text>
</comment>
<dbReference type="EMBL" id="MCFE01000047">
    <property type="protein sequence ID" value="ORY03391.1"/>
    <property type="molecule type" value="Genomic_DNA"/>
</dbReference>
<keyword evidence="3" id="KW-1185">Reference proteome</keyword>
<dbReference type="CDD" id="cd20557">
    <property type="entry name" value="CYCLIN_ScPCL1-like"/>
    <property type="match status" value="1"/>
</dbReference>
<dbReference type="OrthoDB" id="286814at2759"/>
<gene>
    <name evidence="2" type="ORF">K493DRAFT_311757</name>
</gene>
<protein>
    <recommendedName>
        <fullName evidence="4">Cyclin N-terminal domain-containing protein</fullName>
    </recommendedName>
</protein>
<dbReference type="InParanoid" id="A0A1Y1YZE3"/>
<proteinExistence type="predicted"/>
<dbReference type="STRING" id="1314790.A0A1Y1YZE3"/>
<organism evidence="2 3">
    <name type="scientific">Basidiobolus meristosporus CBS 931.73</name>
    <dbReference type="NCBI Taxonomy" id="1314790"/>
    <lineage>
        <taxon>Eukaryota</taxon>
        <taxon>Fungi</taxon>
        <taxon>Fungi incertae sedis</taxon>
        <taxon>Zoopagomycota</taxon>
        <taxon>Entomophthoromycotina</taxon>
        <taxon>Basidiobolomycetes</taxon>
        <taxon>Basidiobolales</taxon>
        <taxon>Basidiobolaceae</taxon>
        <taxon>Basidiobolus</taxon>
    </lineage>
</organism>
<dbReference type="AlphaFoldDB" id="A0A1Y1YZE3"/>
<reference evidence="2 3" key="1">
    <citation type="submission" date="2016-07" db="EMBL/GenBank/DDBJ databases">
        <title>Pervasive Adenine N6-methylation of Active Genes in Fungi.</title>
        <authorList>
            <consortium name="DOE Joint Genome Institute"/>
            <person name="Mondo S.J."/>
            <person name="Dannebaum R.O."/>
            <person name="Kuo R.C."/>
            <person name="Labutti K."/>
            <person name="Haridas S."/>
            <person name="Kuo A."/>
            <person name="Salamov A."/>
            <person name="Ahrendt S.R."/>
            <person name="Lipzen A."/>
            <person name="Sullivan W."/>
            <person name="Andreopoulos W.B."/>
            <person name="Clum A."/>
            <person name="Lindquist E."/>
            <person name="Daum C."/>
            <person name="Ramamoorthy G.K."/>
            <person name="Gryganskyi A."/>
            <person name="Culley D."/>
            <person name="Magnuson J.K."/>
            <person name="James T.Y."/>
            <person name="O'Malley M.A."/>
            <person name="Stajich J.E."/>
            <person name="Spatafora J.W."/>
            <person name="Visel A."/>
            <person name="Grigoriev I.V."/>
        </authorList>
    </citation>
    <scope>NUCLEOTIDE SEQUENCE [LARGE SCALE GENOMIC DNA]</scope>
    <source>
        <strain evidence="2 3">CBS 931.73</strain>
    </source>
</reference>
<name>A0A1Y1YZE3_9FUNG</name>
<evidence type="ECO:0000313" key="2">
    <source>
        <dbReference type="EMBL" id="ORY03391.1"/>
    </source>
</evidence>
<dbReference type="Proteomes" id="UP000193498">
    <property type="component" value="Unassembled WGS sequence"/>
</dbReference>
<dbReference type="PANTHER" id="PTHR15615:SF36">
    <property type="entry name" value="PHO85 CYCLIN-5"/>
    <property type="match status" value="1"/>
</dbReference>
<accession>A0A1Y1YZE3</accession>
<dbReference type="PANTHER" id="PTHR15615">
    <property type="match status" value="1"/>
</dbReference>
<evidence type="ECO:0000256" key="1">
    <source>
        <dbReference type="SAM" id="MobiDB-lite"/>
    </source>
</evidence>